<name>A0A327NK15_9BACT</name>
<evidence type="ECO:0000256" key="1">
    <source>
        <dbReference type="SAM" id="Phobius"/>
    </source>
</evidence>
<keyword evidence="1" id="KW-1133">Transmembrane helix</keyword>
<keyword evidence="1" id="KW-0472">Membrane</keyword>
<keyword evidence="3" id="KW-1185">Reference proteome</keyword>
<feature type="transmembrane region" description="Helical" evidence="1">
    <location>
        <begin position="36"/>
        <end position="61"/>
    </location>
</feature>
<organism evidence="2 3">
    <name type="scientific">Spirosoma telluris</name>
    <dbReference type="NCBI Taxonomy" id="2183553"/>
    <lineage>
        <taxon>Bacteria</taxon>
        <taxon>Pseudomonadati</taxon>
        <taxon>Bacteroidota</taxon>
        <taxon>Cytophagia</taxon>
        <taxon>Cytophagales</taxon>
        <taxon>Cytophagaceae</taxon>
        <taxon>Spirosoma</taxon>
    </lineage>
</organism>
<evidence type="ECO:0000313" key="2">
    <source>
        <dbReference type="EMBL" id="RAI75133.1"/>
    </source>
</evidence>
<protein>
    <submittedName>
        <fullName evidence="2">Uncharacterized protein</fullName>
    </submittedName>
</protein>
<dbReference type="RefSeq" id="WP_111343202.1">
    <property type="nucleotide sequence ID" value="NZ_QLII01000001.1"/>
</dbReference>
<reference evidence="2 3" key="1">
    <citation type="submission" date="2018-06" db="EMBL/GenBank/DDBJ databases">
        <title>Spirosoma sp. HMF3257 Genome sequencing and assembly.</title>
        <authorList>
            <person name="Kang H."/>
            <person name="Cha I."/>
            <person name="Kim H."/>
            <person name="Kang J."/>
            <person name="Joh K."/>
        </authorList>
    </citation>
    <scope>NUCLEOTIDE SEQUENCE [LARGE SCALE GENOMIC DNA]</scope>
    <source>
        <strain evidence="2 3">HMF3257</strain>
    </source>
</reference>
<evidence type="ECO:0000313" key="3">
    <source>
        <dbReference type="Proteomes" id="UP000249016"/>
    </source>
</evidence>
<dbReference type="EMBL" id="QLII01000001">
    <property type="protein sequence ID" value="RAI75133.1"/>
    <property type="molecule type" value="Genomic_DNA"/>
</dbReference>
<feature type="transmembrane region" description="Helical" evidence="1">
    <location>
        <begin position="12"/>
        <end position="30"/>
    </location>
</feature>
<sequence length="67" mass="7054">MNTPQTQQTKRTFRVIALLGGLFLVIGVILRLSGLLITATFAMALAGGVGLLLGLIGMATAQRMKPK</sequence>
<dbReference type="Proteomes" id="UP000249016">
    <property type="component" value="Unassembled WGS sequence"/>
</dbReference>
<gene>
    <name evidence="2" type="ORF">HMF3257_14690</name>
</gene>
<proteinExistence type="predicted"/>
<accession>A0A327NK15</accession>
<dbReference type="AlphaFoldDB" id="A0A327NK15"/>
<comment type="caution">
    <text evidence="2">The sequence shown here is derived from an EMBL/GenBank/DDBJ whole genome shotgun (WGS) entry which is preliminary data.</text>
</comment>
<keyword evidence="1" id="KW-0812">Transmembrane</keyword>